<dbReference type="EMBL" id="SDMP01000009">
    <property type="protein sequence ID" value="RYR38224.1"/>
    <property type="molecule type" value="Genomic_DNA"/>
</dbReference>
<protein>
    <submittedName>
        <fullName evidence="1">Uncharacterized protein</fullName>
    </submittedName>
</protein>
<accession>A0A445BHT1</accession>
<dbReference type="AlphaFoldDB" id="A0A445BHT1"/>
<reference evidence="1 2" key="1">
    <citation type="submission" date="2019-01" db="EMBL/GenBank/DDBJ databases">
        <title>Sequencing of cultivated peanut Arachis hypogaea provides insights into genome evolution and oil improvement.</title>
        <authorList>
            <person name="Chen X."/>
        </authorList>
    </citation>
    <scope>NUCLEOTIDE SEQUENCE [LARGE SCALE GENOMIC DNA]</scope>
    <source>
        <strain evidence="2">cv. Fuhuasheng</strain>
        <tissue evidence="1">Leaves</tissue>
    </source>
</reference>
<sequence>MDQRVGQRMTAEMSDIEAYAAVLGGSLRPRFVTPLGRVRGFGLGHSTRLRKQLGLMIEPLMP</sequence>
<keyword evidence="2" id="KW-1185">Reference proteome</keyword>
<comment type="caution">
    <text evidence="1">The sequence shown here is derived from an EMBL/GenBank/DDBJ whole genome shotgun (WGS) entry which is preliminary data.</text>
</comment>
<gene>
    <name evidence="1" type="ORF">Ahy_A09g043195</name>
</gene>
<evidence type="ECO:0000313" key="1">
    <source>
        <dbReference type="EMBL" id="RYR38224.1"/>
    </source>
</evidence>
<proteinExistence type="predicted"/>
<name>A0A445BHT1_ARAHY</name>
<dbReference type="Proteomes" id="UP000289738">
    <property type="component" value="Chromosome A09"/>
</dbReference>
<organism evidence="1 2">
    <name type="scientific">Arachis hypogaea</name>
    <name type="common">Peanut</name>
    <dbReference type="NCBI Taxonomy" id="3818"/>
    <lineage>
        <taxon>Eukaryota</taxon>
        <taxon>Viridiplantae</taxon>
        <taxon>Streptophyta</taxon>
        <taxon>Embryophyta</taxon>
        <taxon>Tracheophyta</taxon>
        <taxon>Spermatophyta</taxon>
        <taxon>Magnoliopsida</taxon>
        <taxon>eudicotyledons</taxon>
        <taxon>Gunneridae</taxon>
        <taxon>Pentapetalae</taxon>
        <taxon>rosids</taxon>
        <taxon>fabids</taxon>
        <taxon>Fabales</taxon>
        <taxon>Fabaceae</taxon>
        <taxon>Papilionoideae</taxon>
        <taxon>50 kb inversion clade</taxon>
        <taxon>dalbergioids sensu lato</taxon>
        <taxon>Dalbergieae</taxon>
        <taxon>Pterocarpus clade</taxon>
        <taxon>Arachis</taxon>
    </lineage>
</organism>
<evidence type="ECO:0000313" key="2">
    <source>
        <dbReference type="Proteomes" id="UP000289738"/>
    </source>
</evidence>